<dbReference type="EC" id="3.5.1.-" evidence="2"/>
<organism evidence="2 3">
    <name type="scientific">Serratia marcescens</name>
    <dbReference type="NCBI Taxonomy" id="615"/>
    <lineage>
        <taxon>Bacteria</taxon>
        <taxon>Pseudomonadati</taxon>
        <taxon>Pseudomonadota</taxon>
        <taxon>Gammaproteobacteria</taxon>
        <taxon>Enterobacterales</taxon>
        <taxon>Yersiniaceae</taxon>
        <taxon>Serratia</taxon>
    </lineage>
</organism>
<dbReference type="EMBL" id="UGYK01000002">
    <property type="protein sequence ID" value="SUI39556.1"/>
    <property type="molecule type" value="Genomic_DNA"/>
</dbReference>
<dbReference type="InterPro" id="IPR023801">
    <property type="entry name" value="His_deacetylse_dom"/>
</dbReference>
<dbReference type="Gene3D" id="3.40.800.20">
    <property type="entry name" value="Histone deacetylase domain"/>
    <property type="match status" value="1"/>
</dbReference>
<gene>
    <name evidence="2" type="primary">hdaH_1</name>
    <name evidence="2" type="ORF">NCTC10211_00441</name>
</gene>
<dbReference type="AlphaFoldDB" id="A0A379Y1K1"/>
<proteinExistence type="predicted"/>
<dbReference type="InterPro" id="IPR023696">
    <property type="entry name" value="Ureohydrolase_dom_sf"/>
</dbReference>
<accession>A0A379Y1K1</accession>
<name>A0A379Y1K1_SERMA</name>
<dbReference type="Pfam" id="PF00850">
    <property type="entry name" value="Hist_deacetyl"/>
    <property type="match status" value="1"/>
</dbReference>
<protein>
    <submittedName>
        <fullName evidence="2">Histone deacetylase-like amidohydrolase</fullName>
        <ecNumber evidence="2">3.5.1.-</ecNumber>
    </submittedName>
</protein>
<keyword evidence="2" id="KW-0378">Hydrolase</keyword>
<evidence type="ECO:0000313" key="3">
    <source>
        <dbReference type="Proteomes" id="UP000254765"/>
    </source>
</evidence>
<reference evidence="2 3" key="1">
    <citation type="submission" date="2018-06" db="EMBL/GenBank/DDBJ databases">
        <authorList>
            <consortium name="Pathogen Informatics"/>
            <person name="Doyle S."/>
        </authorList>
    </citation>
    <scope>NUCLEOTIDE SEQUENCE [LARGE SCALE GENOMIC DNA]</scope>
    <source>
        <strain evidence="2 3">NCTC10211</strain>
    </source>
</reference>
<evidence type="ECO:0000259" key="1">
    <source>
        <dbReference type="Pfam" id="PF00850"/>
    </source>
</evidence>
<dbReference type="InterPro" id="IPR037138">
    <property type="entry name" value="His_deacetylse_dom_sf"/>
</dbReference>
<dbReference type="SUPFAM" id="SSF52768">
    <property type="entry name" value="Arginase/deacetylase"/>
    <property type="match status" value="1"/>
</dbReference>
<dbReference type="GO" id="GO:0016787">
    <property type="term" value="F:hydrolase activity"/>
    <property type="evidence" value="ECO:0007669"/>
    <property type="project" value="UniProtKB-KW"/>
</dbReference>
<sequence>MKRTTGFLFDERCFWHSTGLHATTLPVGGWVQPPSGAGHAESPETKRRMKNLMDVSGLSRRLTLLSAEPATEEDLLRIHPAHYLQRFKQVSDSGGGLLGEEAPLGPGSYEIAKLSAGLACAAGGGGAAGRTG</sequence>
<feature type="domain" description="Histone deacetylase" evidence="1">
    <location>
        <begin position="39"/>
        <end position="122"/>
    </location>
</feature>
<evidence type="ECO:0000313" key="2">
    <source>
        <dbReference type="EMBL" id="SUI39556.1"/>
    </source>
</evidence>
<dbReference type="Proteomes" id="UP000254765">
    <property type="component" value="Unassembled WGS sequence"/>
</dbReference>